<dbReference type="PROSITE" id="PS00486">
    <property type="entry name" value="DNA_MISMATCH_REPAIR_2"/>
    <property type="match status" value="1"/>
</dbReference>
<dbReference type="GO" id="GO:0030983">
    <property type="term" value="F:mismatched DNA binding"/>
    <property type="evidence" value="ECO:0007669"/>
    <property type="project" value="InterPro"/>
</dbReference>
<proteinExistence type="inferred from homology"/>
<evidence type="ECO:0000256" key="2">
    <source>
        <dbReference type="ARBA" id="ARBA00022741"/>
    </source>
</evidence>
<keyword evidence="7" id="KW-1185">Reference proteome</keyword>
<dbReference type="GO" id="GO:0006298">
    <property type="term" value="P:mismatch repair"/>
    <property type="evidence" value="ECO:0007669"/>
    <property type="project" value="InterPro"/>
</dbReference>
<dbReference type="PANTHER" id="PTHR11361:SF148">
    <property type="entry name" value="DNA MISMATCH REPAIR PROTEIN MSH6"/>
    <property type="match status" value="1"/>
</dbReference>
<dbReference type="GO" id="GO:0005524">
    <property type="term" value="F:ATP binding"/>
    <property type="evidence" value="ECO:0007669"/>
    <property type="project" value="UniProtKB-KW"/>
</dbReference>
<dbReference type="PANTHER" id="PTHR11361">
    <property type="entry name" value="DNA MISMATCH REPAIR PROTEIN MUTS FAMILY MEMBER"/>
    <property type="match status" value="1"/>
</dbReference>
<dbReference type="InterPro" id="IPR000432">
    <property type="entry name" value="DNA_mismatch_repair_MutS_C"/>
</dbReference>
<dbReference type="EMBL" id="VSWD01000011">
    <property type="protein sequence ID" value="KAK3088442.1"/>
    <property type="molecule type" value="Genomic_DNA"/>
</dbReference>
<dbReference type="InterPro" id="IPR007861">
    <property type="entry name" value="DNA_mismatch_repair_MutS_clamp"/>
</dbReference>
<dbReference type="InterPro" id="IPR036187">
    <property type="entry name" value="DNA_mismatch_repair_MutS_sf"/>
</dbReference>
<dbReference type="SUPFAM" id="SSF48334">
    <property type="entry name" value="DNA repair protein MutS, domain III"/>
    <property type="match status" value="1"/>
</dbReference>
<evidence type="ECO:0000256" key="1">
    <source>
        <dbReference type="ARBA" id="ARBA00006271"/>
    </source>
</evidence>
<accession>A0AA88XTJ0</accession>
<dbReference type="GO" id="GO:0140664">
    <property type="term" value="F:ATP-dependent DNA damage sensor activity"/>
    <property type="evidence" value="ECO:0007669"/>
    <property type="project" value="InterPro"/>
</dbReference>
<keyword evidence="4" id="KW-0238">DNA-binding</keyword>
<dbReference type="Gene3D" id="3.40.50.300">
    <property type="entry name" value="P-loop containing nucleotide triphosphate hydrolases"/>
    <property type="match status" value="1"/>
</dbReference>
<dbReference type="InterPro" id="IPR027417">
    <property type="entry name" value="P-loop_NTPase"/>
</dbReference>
<comment type="similarity">
    <text evidence="1">Belongs to the DNA mismatch repair MutS family.</text>
</comment>
<evidence type="ECO:0000259" key="5">
    <source>
        <dbReference type="PROSITE" id="PS00486"/>
    </source>
</evidence>
<dbReference type="SUPFAM" id="SSF52540">
    <property type="entry name" value="P-loop containing nucleoside triphosphate hydrolases"/>
    <property type="match status" value="1"/>
</dbReference>
<keyword evidence="3" id="KW-0067">ATP-binding</keyword>
<sequence length="517" mass="59043">MFDEAKYSKKKIEDFLQTLDGFKTSYKVARKFREHAKKFKSRLLQKTATLDSVEENPGHFPDLKEELLFFDEAFNHDKARKEGVIVPNKGVNTDYDEARLDIERTESCLQEYLSQQKTRLGCRTLVYWGSGKNRYQIEVPESMLKRVPDEYVLMSSKKGWKRFRTKEIEKHIADLVDAEERKDVALKDTMRRIFHSFDERYTKWNAALQCLSVLDVLISLSKYSKSADGEVCRPEVISPEENTEPFIQIHEARHPCVTRTFGGGDFIPNNTFVGVPDDTEMETDDDTNSNSKIVLVTGPNMGGKSTLMRQVGLLTIMAQLGCYVPAEKCRISPVDRIFTRLGASDRIMAGESTFFVELSETSAILQHATKHSLVLMDELGRGTATYDGTAIACSVVQELSQRVQCRTLFSTHYHSLVEEFSHDPNIRLGHMACMVENEDEEDPTQETITFLYKFTKGACPKSYGFNAARLANLPEDVIKAAIHKSKEFEETVNRIRLMKLMWKSGSRDDLIQQLRVS</sequence>
<dbReference type="Gene3D" id="1.10.1420.10">
    <property type="match status" value="1"/>
</dbReference>
<comment type="caution">
    <text evidence="6">The sequence shown here is derived from an EMBL/GenBank/DDBJ whole genome shotgun (WGS) entry which is preliminary data.</text>
</comment>
<reference evidence="6" key="1">
    <citation type="submission" date="2019-08" db="EMBL/GenBank/DDBJ databases">
        <title>The improved chromosome-level genome for the pearl oyster Pinctada fucata martensii using PacBio sequencing and Hi-C.</title>
        <authorList>
            <person name="Zheng Z."/>
        </authorList>
    </citation>
    <scope>NUCLEOTIDE SEQUENCE</scope>
    <source>
        <strain evidence="6">ZZ-2019</strain>
        <tissue evidence="6">Adductor muscle</tissue>
    </source>
</reference>
<evidence type="ECO:0000313" key="6">
    <source>
        <dbReference type="EMBL" id="KAK3088442.1"/>
    </source>
</evidence>
<dbReference type="InterPro" id="IPR045076">
    <property type="entry name" value="MutS"/>
</dbReference>
<keyword evidence="2" id="KW-0547">Nucleotide-binding</keyword>
<gene>
    <name evidence="6" type="ORF">FSP39_019294</name>
</gene>
<dbReference type="AlphaFoldDB" id="A0AA88XTJ0"/>
<feature type="domain" description="DNA mismatch repair proteins mutS family" evidence="5">
    <location>
        <begin position="372"/>
        <end position="388"/>
    </location>
</feature>
<dbReference type="GO" id="GO:0032301">
    <property type="term" value="C:MutSalpha complex"/>
    <property type="evidence" value="ECO:0007669"/>
    <property type="project" value="TreeGrafter"/>
</dbReference>
<dbReference type="Pfam" id="PF05190">
    <property type="entry name" value="MutS_IV"/>
    <property type="match status" value="1"/>
</dbReference>
<dbReference type="CDD" id="cd03286">
    <property type="entry name" value="ABC_MSH6_euk"/>
    <property type="match status" value="1"/>
</dbReference>
<dbReference type="Proteomes" id="UP001186944">
    <property type="component" value="Unassembled WGS sequence"/>
</dbReference>
<dbReference type="SMART" id="SM00533">
    <property type="entry name" value="MUTSd"/>
    <property type="match status" value="1"/>
</dbReference>
<protein>
    <recommendedName>
        <fullName evidence="5">DNA mismatch repair proteins mutS family domain-containing protein</fullName>
    </recommendedName>
</protein>
<organism evidence="6 7">
    <name type="scientific">Pinctada imbricata</name>
    <name type="common">Atlantic pearl-oyster</name>
    <name type="synonym">Pinctada martensii</name>
    <dbReference type="NCBI Taxonomy" id="66713"/>
    <lineage>
        <taxon>Eukaryota</taxon>
        <taxon>Metazoa</taxon>
        <taxon>Spiralia</taxon>
        <taxon>Lophotrochozoa</taxon>
        <taxon>Mollusca</taxon>
        <taxon>Bivalvia</taxon>
        <taxon>Autobranchia</taxon>
        <taxon>Pteriomorphia</taxon>
        <taxon>Pterioida</taxon>
        <taxon>Pterioidea</taxon>
        <taxon>Pteriidae</taxon>
        <taxon>Pinctada</taxon>
    </lineage>
</organism>
<name>A0AA88XTJ0_PINIB</name>
<dbReference type="FunFam" id="1.10.1420.10:FF:000005">
    <property type="entry name" value="DNA mismatch repair protein"/>
    <property type="match status" value="1"/>
</dbReference>
<dbReference type="Pfam" id="PF00488">
    <property type="entry name" value="MutS_V"/>
    <property type="match status" value="1"/>
</dbReference>
<evidence type="ECO:0000256" key="3">
    <source>
        <dbReference type="ARBA" id="ARBA00022840"/>
    </source>
</evidence>
<evidence type="ECO:0000256" key="4">
    <source>
        <dbReference type="ARBA" id="ARBA00023125"/>
    </source>
</evidence>
<dbReference type="FunFam" id="3.40.50.300:FF:000645">
    <property type="entry name" value="DNA mismatch repair protein"/>
    <property type="match status" value="1"/>
</dbReference>
<dbReference type="SMART" id="SM00534">
    <property type="entry name" value="MUTSac"/>
    <property type="match status" value="1"/>
</dbReference>
<dbReference type="InterPro" id="IPR007696">
    <property type="entry name" value="DNA_mismatch_repair_MutS_core"/>
</dbReference>
<evidence type="ECO:0000313" key="7">
    <source>
        <dbReference type="Proteomes" id="UP001186944"/>
    </source>
</evidence>